<proteinExistence type="predicted"/>
<dbReference type="InterPro" id="IPR036628">
    <property type="entry name" value="Clp_N_dom_sf"/>
</dbReference>
<evidence type="ECO:0000313" key="1">
    <source>
        <dbReference type="EMBL" id="GIE23913.1"/>
    </source>
</evidence>
<evidence type="ECO:0000313" key="2">
    <source>
        <dbReference type="Proteomes" id="UP000603200"/>
    </source>
</evidence>
<protein>
    <submittedName>
        <fullName evidence="1">Uncharacterized protein</fullName>
    </submittedName>
</protein>
<sequence length="279" mass="29261">MIPALSERAVLNLRSAYERAVDAGAPVVPAGDVPAVAGGLYDPDLREVRWRVLTARGLDAGPQWGDSLSVALDRAGRAAGGAVLGTRLLRSWWTGSSLPWGSGWRSSDTRPAAPLIGALSSIGALGGHGPRRTLARRMLDRDGGMIVPLIEYESKRQAVRLGHSVVQSSAVLLAVLSFDAQITSRGRALHPQYVASNQGGRMLRDSGVTLEPAFEAAVDILDEGGDAFTFLPAAFSEAARDLLDIALTLGAPNPGTSHVVEATRETACPAADVLVSRLS</sequence>
<gene>
    <name evidence="1" type="ORF">Ahu01nite_070150</name>
</gene>
<keyword evidence="2" id="KW-1185">Reference proteome</keyword>
<comment type="caution">
    <text evidence="1">The sequence shown here is derived from an EMBL/GenBank/DDBJ whole genome shotgun (WGS) entry which is preliminary data.</text>
</comment>
<accession>A0ABQ3ZZB2</accession>
<dbReference type="RefSeq" id="WP_203840959.1">
    <property type="nucleotide sequence ID" value="NZ_BAAATV010000003.1"/>
</dbReference>
<dbReference type="Proteomes" id="UP000603200">
    <property type="component" value="Unassembled WGS sequence"/>
</dbReference>
<dbReference type="Gene3D" id="1.10.1780.10">
    <property type="entry name" value="Clp, N-terminal domain"/>
    <property type="match status" value="1"/>
</dbReference>
<dbReference type="EMBL" id="BOMN01000100">
    <property type="protein sequence ID" value="GIE23913.1"/>
    <property type="molecule type" value="Genomic_DNA"/>
</dbReference>
<name>A0ABQ3ZZB2_9ACTN</name>
<organism evidence="1 2">
    <name type="scientific">Winogradskya humida</name>
    <dbReference type="NCBI Taxonomy" id="113566"/>
    <lineage>
        <taxon>Bacteria</taxon>
        <taxon>Bacillati</taxon>
        <taxon>Actinomycetota</taxon>
        <taxon>Actinomycetes</taxon>
        <taxon>Micromonosporales</taxon>
        <taxon>Micromonosporaceae</taxon>
        <taxon>Winogradskya</taxon>
    </lineage>
</organism>
<reference evidence="1 2" key="1">
    <citation type="submission" date="2021-01" db="EMBL/GenBank/DDBJ databases">
        <title>Whole genome shotgun sequence of Actinoplanes humidus NBRC 14915.</title>
        <authorList>
            <person name="Komaki H."/>
            <person name="Tamura T."/>
        </authorList>
    </citation>
    <scope>NUCLEOTIDE SEQUENCE [LARGE SCALE GENOMIC DNA]</scope>
    <source>
        <strain evidence="1 2">NBRC 14915</strain>
    </source>
</reference>